<dbReference type="SFLD" id="SFLDG01016">
    <property type="entry name" value="Prenyltransferase_Like_2"/>
    <property type="match status" value="1"/>
</dbReference>
<dbReference type="Proteomes" id="UP000183557">
    <property type="component" value="Unassembled WGS sequence"/>
</dbReference>
<dbReference type="GO" id="GO:0005811">
    <property type="term" value="C:lipid droplet"/>
    <property type="evidence" value="ECO:0007669"/>
    <property type="project" value="InterPro"/>
</dbReference>
<dbReference type="PANTHER" id="PTHR11764">
    <property type="entry name" value="TERPENE CYCLASE/MUTASE FAMILY MEMBER"/>
    <property type="match status" value="1"/>
</dbReference>
<evidence type="ECO:0000259" key="5">
    <source>
        <dbReference type="Pfam" id="PF13243"/>
    </source>
</evidence>
<organism evidence="7 8">
    <name type="scientific">Halobacillus dabanensis</name>
    <dbReference type="NCBI Taxonomy" id="240302"/>
    <lineage>
        <taxon>Bacteria</taxon>
        <taxon>Bacillati</taxon>
        <taxon>Bacillota</taxon>
        <taxon>Bacilli</taxon>
        <taxon>Bacillales</taxon>
        <taxon>Bacillaceae</taxon>
        <taxon>Halobacillus</taxon>
    </lineage>
</organism>
<dbReference type="InterPro" id="IPR032696">
    <property type="entry name" value="SQ_cyclase_C"/>
</dbReference>
<dbReference type="RefSeq" id="WP_075034928.1">
    <property type="nucleotide sequence ID" value="NZ_FOSB01000001.1"/>
</dbReference>
<protein>
    <submittedName>
        <fullName evidence="7">Sporulene cyclase</fullName>
    </submittedName>
</protein>
<comment type="similarity">
    <text evidence="2">Belongs to the terpene cyclase/mutase family.</text>
</comment>
<dbReference type="EMBL" id="FOSB01000001">
    <property type="protein sequence ID" value="SFJ26752.1"/>
    <property type="molecule type" value="Genomic_DNA"/>
</dbReference>
<evidence type="ECO:0000256" key="4">
    <source>
        <dbReference type="ARBA" id="ARBA00023235"/>
    </source>
</evidence>
<dbReference type="AlphaFoldDB" id="A0A1I3PZG7"/>
<dbReference type="GO" id="GO:0016104">
    <property type="term" value="P:triterpenoid biosynthetic process"/>
    <property type="evidence" value="ECO:0007669"/>
    <property type="project" value="InterPro"/>
</dbReference>
<dbReference type="GO" id="GO:0016866">
    <property type="term" value="F:intramolecular transferase activity"/>
    <property type="evidence" value="ECO:0007669"/>
    <property type="project" value="InterPro"/>
</dbReference>
<name>A0A1I3PZG7_HALDA</name>
<comment type="pathway">
    <text evidence="1">Secondary metabolite biosynthesis; hopanoid biosynthesis.</text>
</comment>
<feature type="domain" description="Squalene cyclase N-terminal" evidence="6">
    <location>
        <begin position="16"/>
        <end position="289"/>
    </location>
</feature>
<dbReference type="Pfam" id="PF13243">
    <property type="entry name" value="SQHop_cyclase_C"/>
    <property type="match status" value="1"/>
</dbReference>
<dbReference type="InterPro" id="IPR002365">
    <property type="entry name" value="Terpene_synthase_CS"/>
</dbReference>
<dbReference type="UniPathway" id="UPA00337"/>
<dbReference type="Pfam" id="PF13249">
    <property type="entry name" value="SQHop_cyclase_N"/>
    <property type="match status" value="1"/>
</dbReference>
<dbReference type="OrthoDB" id="9758578at2"/>
<dbReference type="PROSITE" id="PS01074">
    <property type="entry name" value="TERPENE_SYNTHASES"/>
    <property type="match status" value="1"/>
</dbReference>
<dbReference type="InterPro" id="IPR018333">
    <property type="entry name" value="Squalene_cyclase"/>
</dbReference>
<evidence type="ECO:0000256" key="1">
    <source>
        <dbReference type="ARBA" id="ARBA00004999"/>
    </source>
</evidence>
<dbReference type="NCBIfam" id="TIGR01787">
    <property type="entry name" value="squalene_cyclas"/>
    <property type="match status" value="1"/>
</dbReference>
<gene>
    <name evidence="7" type="ORF">SAMN04487936_101485</name>
</gene>
<evidence type="ECO:0000256" key="2">
    <source>
        <dbReference type="ARBA" id="ARBA00009755"/>
    </source>
</evidence>
<evidence type="ECO:0000313" key="8">
    <source>
        <dbReference type="Proteomes" id="UP000183557"/>
    </source>
</evidence>
<keyword evidence="8" id="KW-1185">Reference proteome</keyword>
<evidence type="ECO:0000313" key="7">
    <source>
        <dbReference type="EMBL" id="SFJ26752.1"/>
    </source>
</evidence>
<sequence length="613" mass="69575">MKGHVGKMIDELTIEIQSRQADDGSFHFCFENSLMTDANMILLLKTFTKEKALINDLADRLASLQHHDGYWQLYEDEEGNISATIEAVFALLYCGYYQKNDPKVKKAYTFILANGGLGKAHSLTKIMLAIHGQYPWPNFHHLPIHLILLPPASPVSFYDFSSYARVHMAPILLLSDRRFIIKNKEIPDLSDLLLRMEMEPLQAETRGLLSNIQTAIQDLAGIPHRMYLLARQRLTTYMLQRIETDGTLYSYFSSTFYMIYALMSIGYRKNDPLIKHAIQGLKSHLCETDRGPHIQNSPSTIWDTALLADVLQQNASLINSSKVFLAHHQHTKFGDWMINSPNTMPGGWGFSKSNTIHPDVDDTTAALRALHKDKHLQNNFTRGLNWVLAMQNEDGGWPAFEKGKTNPFLKYVPMDGAESASIDPSTADLTGRTLEFLGADVRFTLNDPNIQRGIEWLRNHQEKDGSWYGRWGVTYIYGTWAALTGMRAVGVSADDHTVKKGIHFIRKCQNEDGGWGESCRSDVVKTYVPLKASTPSQTAWALDALMSVEGNVTSTIEKGVRSLLRQLEVKDWTYRYPTGAGLPRNFYIYYHSYNYIWPLLVLKKYLSLDDSSE</sequence>
<dbReference type="SUPFAM" id="SSF48239">
    <property type="entry name" value="Terpenoid cyclases/Protein prenyltransferases"/>
    <property type="match status" value="2"/>
</dbReference>
<keyword evidence="4" id="KW-0413">Isomerase</keyword>
<proteinExistence type="inferred from homology"/>
<dbReference type="PANTHER" id="PTHR11764:SF20">
    <property type="entry name" value="LANOSTEROL SYNTHASE"/>
    <property type="match status" value="1"/>
</dbReference>
<feature type="domain" description="Squalene cyclase C-terminal" evidence="5">
    <location>
        <begin position="299"/>
        <end position="606"/>
    </location>
</feature>
<keyword evidence="3" id="KW-0677">Repeat</keyword>
<dbReference type="Gene3D" id="1.50.10.20">
    <property type="match status" value="2"/>
</dbReference>
<accession>A0A1I3PZG7</accession>
<evidence type="ECO:0000256" key="3">
    <source>
        <dbReference type="ARBA" id="ARBA00022737"/>
    </source>
</evidence>
<reference evidence="8" key="1">
    <citation type="submission" date="2016-10" db="EMBL/GenBank/DDBJ databases">
        <authorList>
            <person name="Varghese N."/>
            <person name="Submissions S."/>
        </authorList>
    </citation>
    <scope>NUCLEOTIDE SEQUENCE [LARGE SCALE GENOMIC DNA]</scope>
    <source>
        <strain evidence="8">CGMCC 1.3704</strain>
    </source>
</reference>
<evidence type="ECO:0000259" key="6">
    <source>
        <dbReference type="Pfam" id="PF13249"/>
    </source>
</evidence>
<dbReference type="InterPro" id="IPR008930">
    <property type="entry name" value="Terpenoid_cyclase/PrenylTrfase"/>
</dbReference>
<dbReference type="InterPro" id="IPR032697">
    <property type="entry name" value="SQ_cyclase_N"/>
</dbReference>